<organism evidence="1 2">
    <name type="scientific">Thioploca ingrica</name>
    <dbReference type="NCBI Taxonomy" id="40754"/>
    <lineage>
        <taxon>Bacteria</taxon>
        <taxon>Pseudomonadati</taxon>
        <taxon>Pseudomonadota</taxon>
        <taxon>Gammaproteobacteria</taxon>
        <taxon>Thiotrichales</taxon>
        <taxon>Thiotrichaceae</taxon>
        <taxon>Thioploca</taxon>
    </lineage>
</organism>
<dbReference type="STRING" id="40754.THII_2383"/>
<dbReference type="Proteomes" id="UP000031623">
    <property type="component" value="Chromosome"/>
</dbReference>
<dbReference type="InterPro" id="IPR026457">
    <property type="entry name" value="CSLREA_Nterm"/>
</dbReference>
<dbReference type="InterPro" id="IPR059226">
    <property type="entry name" value="Choice_anch_Q_dom"/>
</dbReference>
<dbReference type="PANTHER" id="PTHR11319">
    <property type="entry name" value="G PROTEIN-COUPLED RECEPTOR-RELATED"/>
    <property type="match status" value="1"/>
</dbReference>
<evidence type="ECO:0000313" key="1">
    <source>
        <dbReference type="EMBL" id="BAP56680.1"/>
    </source>
</evidence>
<dbReference type="KEGG" id="tig:THII_2383"/>
<dbReference type="SUPFAM" id="SSF51126">
    <property type="entry name" value="Pectin lyase-like"/>
    <property type="match status" value="1"/>
</dbReference>
<accession>A0A090AMX8</accession>
<name>A0A090AMX8_9GAMM</name>
<dbReference type="PANTHER" id="PTHR11319:SF35">
    <property type="entry name" value="OUTER MEMBRANE PROTEIN PMPC-RELATED"/>
    <property type="match status" value="1"/>
</dbReference>
<dbReference type="NCBIfam" id="NF041518">
    <property type="entry name" value="choice_anch_Q"/>
    <property type="match status" value="1"/>
</dbReference>
<dbReference type="OrthoDB" id="5943827at2"/>
<dbReference type="NCBIfam" id="TIGR04214">
    <property type="entry name" value="CSLREA_Nterm"/>
    <property type="match status" value="1"/>
</dbReference>
<proteinExistence type="predicted"/>
<dbReference type="EMBL" id="AP014633">
    <property type="protein sequence ID" value="BAP56680.1"/>
    <property type="molecule type" value="Genomic_DNA"/>
</dbReference>
<gene>
    <name evidence="1" type="ORF">THII_2383</name>
</gene>
<keyword evidence="2" id="KW-1185">Reference proteome</keyword>
<protein>
    <submittedName>
        <fullName evidence="1">Polymorphic outer membrane protein</fullName>
    </submittedName>
</protein>
<dbReference type="HOGENOM" id="CLU_582583_0_0_6"/>
<sequence length="469" mass="49096">MNLTQLPRWLRDHYLATGLLMLSGLGQSLFAATIIVNSLEDTTLADGQCTLREALNNANQDTAGVGDCIAGSGDDVIDLTGLEGTITLSAQLEITSNLILEGPGAEKLTLSGDDKYRVFWVNSSTPVEIKGVTITRGSAEYGGGIYNSGILTVINSTLSGNSASGGGGIANSGALIIINSTLLRNSAFSGGGVNNIINRIVITNSTLSENSAKWVGGGIYNQSIGTNIITVTNSTLSGNSAKYGGGIKNYNFLTLTNTIIANSIEGGDCDGFESEAIKNTLIEDGSCNPTWSGDPKLGILANNGGPTFTHALLRGSPAIDAGDDTICAAEPVNGLDQRGVPRFGSSAGNHCDIGAYEYQKPALATLESITIESNAIRWETLAEQGTQGFYLWQAEPVVAGTCETFTNPQLVISKPISAKGSEVQGEAYQAAVAVNLNGCYGIQEIPSGQIYITPRPGRNKWIGEQWLTR</sequence>
<evidence type="ECO:0000313" key="2">
    <source>
        <dbReference type="Proteomes" id="UP000031623"/>
    </source>
</evidence>
<dbReference type="AlphaFoldDB" id="A0A090AMX8"/>
<reference evidence="1 2" key="1">
    <citation type="journal article" date="2014" name="ISME J.">
        <title>Ecophysiology of Thioploca ingrica as revealed by the complete genome sequence supplemented with proteomic evidence.</title>
        <authorList>
            <person name="Kojima H."/>
            <person name="Ogura Y."/>
            <person name="Yamamoto N."/>
            <person name="Togashi T."/>
            <person name="Mori H."/>
            <person name="Watanabe T."/>
            <person name="Nemoto F."/>
            <person name="Kurokawa K."/>
            <person name="Hayashi T."/>
            <person name="Fukui M."/>
        </authorList>
    </citation>
    <scope>NUCLEOTIDE SEQUENCE [LARGE SCALE GENOMIC DNA]</scope>
</reference>
<dbReference type="InterPro" id="IPR011050">
    <property type="entry name" value="Pectin_lyase_fold/virulence"/>
</dbReference>